<dbReference type="STRING" id="42157.A0A182EVF1"/>
<dbReference type="PROSITE" id="PS50011">
    <property type="entry name" value="PROTEIN_KINASE_DOM"/>
    <property type="match status" value="1"/>
</dbReference>
<reference evidence="7 8" key="2">
    <citation type="submission" date="2018-08" db="EMBL/GenBank/DDBJ databases">
        <authorList>
            <person name="Laetsch R D."/>
            <person name="Stevens L."/>
            <person name="Kumar S."/>
            <person name="Blaxter L. M."/>
        </authorList>
    </citation>
    <scope>NUCLEOTIDE SEQUENCE [LARGE SCALE GENOMIC DNA]</scope>
</reference>
<keyword evidence="5" id="KW-0067">ATP-binding</keyword>
<dbReference type="GO" id="GO:0004674">
    <property type="term" value="F:protein serine/threonine kinase activity"/>
    <property type="evidence" value="ECO:0007669"/>
    <property type="project" value="UniProtKB-KW"/>
</dbReference>
<keyword evidence="1" id="KW-0723">Serine/threonine-protein kinase</keyword>
<dbReference type="PANTHER" id="PTHR24342">
    <property type="entry name" value="SERINE/THREONINE-PROTEIN KINASE 17"/>
    <property type="match status" value="1"/>
</dbReference>
<evidence type="ECO:0000256" key="5">
    <source>
        <dbReference type="ARBA" id="ARBA00022840"/>
    </source>
</evidence>
<protein>
    <submittedName>
        <fullName evidence="9">Protein kinase domain-containing protein</fullName>
    </submittedName>
</protein>
<dbReference type="InterPro" id="IPR008271">
    <property type="entry name" value="Ser/Thr_kinase_AS"/>
</dbReference>
<dbReference type="InterPro" id="IPR000719">
    <property type="entry name" value="Prot_kinase_dom"/>
</dbReference>
<dbReference type="GO" id="GO:0005634">
    <property type="term" value="C:nucleus"/>
    <property type="evidence" value="ECO:0007669"/>
    <property type="project" value="TreeGrafter"/>
</dbReference>
<proteinExistence type="predicted"/>
<evidence type="ECO:0000259" key="6">
    <source>
        <dbReference type="PROSITE" id="PS50011"/>
    </source>
</evidence>
<dbReference type="AlphaFoldDB" id="A0A182EVF1"/>
<evidence type="ECO:0000313" key="9">
    <source>
        <dbReference type="WBParaSite" id="nOo.2.0.1.t12141-RA"/>
    </source>
</evidence>
<sequence length="112" mass="13042">MMIERLFNEYLIDQHFEYQLPMNYIVSGGELFDYVSAKECLNEAEAAAFIQQILFAIKYLHDNHIVHLDIKPENVMLRKRGEPKIKLIDFGLSRRILPGTVVKDMIGTPEFV</sequence>
<reference evidence="9" key="1">
    <citation type="submission" date="2016-06" db="UniProtKB">
        <authorList>
            <consortium name="WormBaseParasite"/>
        </authorList>
    </citation>
    <scope>IDENTIFICATION</scope>
</reference>
<keyword evidence="3" id="KW-0547">Nucleotide-binding</keyword>
<accession>A0A182EVF1</accession>
<keyword evidence="8" id="KW-1185">Reference proteome</keyword>
<gene>
    <name evidence="7" type="ORF">NOO_LOCUS12141</name>
</gene>
<dbReference type="InterPro" id="IPR011009">
    <property type="entry name" value="Kinase-like_dom_sf"/>
</dbReference>
<dbReference type="GO" id="GO:0005524">
    <property type="term" value="F:ATP binding"/>
    <property type="evidence" value="ECO:0007669"/>
    <property type="project" value="UniProtKB-KW"/>
</dbReference>
<dbReference type="Gene3D" id="1.10.510.10">
    <property type="entry name" value="Transferase(Phosphotransferase) domain 1"/>
    <property type="match status" value="1"/>
</dbReference>
<dbReference type="GO" id="GO:0043065">
    <property type="term" value="P:positive regulation of apoptotic process"/>
    <property type="evidence" value="ECO:0007669"/>
    <property type="project" value="TreeGrafter"/>
</dbReference>
<evidence type="ECO:0000256" key="1">
    <source>
        <dbReference type="ARBA" id="ARBA00022527"/>
    </source>
</evidence>
<keyword evidence="2" id="KW-0808">Transferase</keyword>
<organism evidence="9">
    <name type="scientific">Onchocerca ochengi</name>
    <name type="common">Filarial nematode worm</name>
    <dbReference type="NCBI Taxonomy" id="42157"/>
    <lineage>
        <taxon>Eukaryota</taxon>
        <taxon>Metazoa</taxon>
        <taxon>Ecdysozoa</taxon>
        <taxon>Nematoda</taxon>
        <taxon>Chromadorea</taxon>
        <taxon>Rhabditida</taxon>
        <taxon>Spirurina</taxon>
        <taxon>Spiruromorpha</taxon>
        <taxon>Filarioidea</taxon>
        <taxon>Onchocercidae</taxon>
        <taxon>Onchocerca</taxon>
    </lineage>
</organism>
<dbReference type="PROSITE" id="PS00108">
    <property type="entry name" value="PROTEIN_KINASE_ST"/>
    <property type="match status" value="1"/>
</dbReference>
<dbReference type="PANTHER" id="PTHR24342:SF14">
    <property type="entry name" value="DEATH-ASSOCIATED PROTEIN KINASE DAPK-1"/>
    <property type="match status" value="1"/>
</dbReference>
<evidence type="ECO:0000256" key="2">
    <source>
        <dbReference type="ARBA" id="ARBA00022679"/>
    </source>
</evidence>
<dbReference type="SUPFAM" id="SSF56112">
    <property type="entry name" value="Protein kinase-like (PK-like)"/>
    <property type="match status" value="1"/>
</dbReference>
<dbReference type="Proteomes" id="UP000271087">
    <property type="component" value="Unassembled WGS sequence"/>
</dbReference>
<evidence type="ECO:0000256" key="4">
    <source>
        <dbReference type="ARBA" id="ARBA00022777"/>
    </source>
</evidence>
<evidence type="ECO:0000256" key="3">
    <source>
        <dbReference type="ARBA" id="ARBA00022741"/>
    </source>
</evidence>
<dbReference type="OrthoDB" id="504170at2759"/>
<dbReference type="EMBL" id="UYRW01009777">
    <property type="protein sequence ID" value="VDM98142.1"/>
    <property type="molecule type" value="Genomic_DNA"/>
</dbReference>
<dbReference type="WBParaSite" id="nOo.2.0.1.t12141-RA">
    <property type="protein sequence ID" value="nOo.2.0.1.t12141-RA"/>
    <property type="gene ID" value="nOo.2.0.1.g12141"/>
</dbReference>
<evidence type="ECO:0000313" key="8">
    <source>
        <dbReference type="Proteomes" id="UP000271087"/>
    </source>
</evidence>
<name>A0A182EVF1_ONCOC</name>
<feature type="domain" description="Protein kinase" evidence="6">
    <location>
        <begin position="1"/>
        <end position="112"/>
    </location>
</feature>
<keyword evidence="4" id="KW-0418">Kinase</keyword>
<dbReference type="GO" id="GO:0035556">
    <property type="term" value="P:intracellular signal transduction"/>
    <property type="evidence" value="ECO:0007669"/>
    <property type="project" value="TreeGrafter"/>
</dbReference>
<evidence type="ECO:0000313" key="7">
    <source>
        <dbReference type="EMBL" id="VDM98142.1"/>
    </source>
</evidence>
<dbReference type="Pfam" id="PF00069">
    <property type="entry name" value="Pkinase"/>
    <property type="match status" value="1"/>
</dbReference>